<dbReference type="AlphaFoldDB" id="A0A9N8KY26"/>
<keyword evidence="3" id="KW-1185">Reference proteome</keyword>
<keyword evidence="1" id="KW-0472">Membrane</keyword>
<gene>
    <name evidence="2" type="ORF">CINC_LOCUS599</name>
</gene>
<name>A0A9N8KY26_CHRIL</name>
<evidence type="ECO:0000313" key="3">
    <source>
        <dbReference type="Proteomes" id="UP001154114"/>
    </source>
</evidence>
<proteinExistence type="predicted"/>
<keyword evidence="1" id="KW-1133">Transmembrane helix</keyword>
<keyword evidence="1" id="KW-0812">Transmembrane</keyword>
<protein>
    <submittedName>
        <fullName evidence="2">Uncharacterized protein</fullName>
    </submittedName>
</protein>
<dbReference type="EMBL" id="LR824004">
    <property type="protein sequence ID" value="CAD0194308.1"/>
    <property type="molecule type" value="Genomic_DNA"/>
</dbReference>
<accession>A0A9N8KY26</accession>
<dbReference type="Proteomes" id="UP001154114">
    <property type="component" value="Chromosome 1"/>
</dbReference>
<evidence type="ECO:0000313" key="2">
    <source>
        <dbReference type="EMBL" id="CAD0194308.1"/>
    </source>
</evidence>
<reference evidence="2" key="1">
    <citation type="submission" date="2021-12" db="EMBL/GenBank/DDBJ databases">
        <authorList>
            <person name="King R."/>
        </authorList>
    </citation>
    <scope>NUCLEOTIDE SEQUENCE</scope>
</reference>
<sequence length="90" mass="10486">MYLWVLSTKYYSLYFTSVMYILVVDIVTSKFRGSEYKGNSRKFNINQINISVTSKEIVVSISASLTSKTTVFSEDYFCIETRVTRLQLIR</sequence>
<organism evidence="2 3">
    <name type="scientific">Chrysodeixis includens</name>
    <name type="common">Soybean looper</name>
    <name type="synonym">Pseudoplusia includens</name>
    <dbReference type="NCBI Taxonomy" id="689277"/>
    <lineage>
        <taxon>Eukaryota</taxon>
        <taxon>Metazoa</taxon>
        <taxon>Ecdysozoa</taxon>
        <taxon>Arthropoda</taxon>
        <taxon>Hexapoda</taxon>
        <taxon>Insecta</taxon>
        <taxon>Pterygota</taxon>
        <taxon>Neoptera</taxon>
        <taxon>Endopterygota</taxon>
        <taxon>Lepidoptera</taxon>
        <taxon>Glossata</taxon>
        <taxon>Ditrysia</taxon>
        <taxon>Noctuoidea</taxon>
        <taxon>Noctuidae</taxon>
        <taxon>Plusiinae</taxon>
        <taxon>Chrysodeixis</taxon>
    </lineage>
</organism>
<evidence type="ECO:0000256" key="1">
    <source>
        <dbReference type="SAM" id="Phobius"/>
    </source>
</evidence>
<feature type="transmembrane region" description="Helical" evidence="1">
    <location>
        <begin position="12"/>
        <end position="31"/>
    </location>
</feature>